<dbReference type="Pfam" id="PF08569">
    <property type="entry name" value="Mo25"/>
    <property type="match status" value="1"/>
</dbReference>
<dbReference type="Proteomes" id="UP000009170">
    <property type="component" value="Unassembled WGS sequence"/>
</dbReference>
<evidence type="ECO:0000313" key="3">
    <source>
        <dbReference type="EMBL" id="OUS43851.1"/>
    </source>
</evidence>
<accession>A0A454Y2W4</accession>
<dbReference type="GO" id="GO:0043539">
    <property type="term" value="F:protein serine/threonine kinase activator activity"/>
    <property type="evidence" value="ECO:0007669"/>
    <property type="project" value="TreeGrafter"/>
</dbReference>
<evidence type="ECO:0000313" key="2">
    <source>
        <dbReference type="EMBL" id="CAL52898.1"/>
    </source>
</evidence>
<dbReference type="InterPro" id="IPR013878">
    <property type="entry name" value="Mo25"/>
</dbReference>
<dbReference type="RefSeq" id="XP_003078158.1">
    <property type="nucleotide sequence ID" value="XM_003078110.1"/>
</dbReference>
<dbReference type="InParanoid" id="Q01CQ5"/>
<keyword evidence="4" id="KW-1185">Reference proteome</keyword>
<reference evidence="3" key="3">
    <citation type="submission" date="2017-04" db="EMBL/GenBank/DDBJ databases">
        <title>Population genomics of picophytoplankton unveils novel chromosome hypervariability.</title>
        <authorList>
            <consortium name="DOE Joint Genome Institute"/>
            <person name="Blanc-Mathieu R."/>
            <person name="Krasovec M."/>
            <person name="Hebrard M."/>
            <person name="Yau S."/>
            <person name="Desgranges E."/>
            <person name="Martin J."/>
            <person name="Schackwitz W."/>
            <person name="Kuo A."/>
            <person name="Salin G."/>
            <person name="Donnadieu C."/>
            <person name="Desdevises Y."/>
            <person name="Sanchez-Ferandin S."/>
            <person name="Moreau H."/>
            <person name="Rivals E."/>
            <person name="Grigoriev I.V."/>
            <person name="Grimsley N."/>
            <person name="Eyre-Walker A."/>
            <person name="Piganeau G."/>
        </authorList>
    </citation>
    <scope>NUCLEOTIDE SEQUENCE [LARGE SCALE GENOMIC DNA]</scope>
    <source>
        <strain evidence="3">RCC 1115</strain>
    </source>
</reference>
<dbReference type="InterPro" id="IPR016024">
    <property type="entry name" value="ARM-type_fold"/>
</dbReference>
<dbReference type="GeneID" id="9833799"/>
<dbReference type="AlphaFoldDB" id="Q01CQ5"/>
<dbReference type="PANTHER" id="PTHR10182">
    <property type="entry name" value="CALCIUM-BINDING PROTEIN 39-RELATED"/>
    <property type="match status" value="1"/>
</dbReference>
<dbReference type="OrthoDB" id="609103at2759"/>
<dbReference type="KEGG" id="ota:OT_ostta03g02450"/>
<evidence type="ECO:0000256" key="1">
    <source>
        <dbReference type="ARBA" id="ARBA00011012"/>
    </source>
</evidence>
<reference evidence="2" key="2">
    <citation type="journal article" date="2014" name="BMC Genomics">
        <title>An improved genome of the model marine alga Ostreococcus tauri unfolds by assessing Illumina de novo assemblies.</title>
        <authorList>
            <person name="Blanc-Mathieu R."/>
            <person name="Verhelst B."/>
            <person name="Derelle E."/>
            <person name="Rombauts S."/>
            <person name="Bouget F.Y."/>
            <person name="Carre I."/>
            <person name="Chateau A."/>
            <person name="Eyre-Walker A."/>
            <person name="Grimsley N."/>
            <person name="Moreau H."/>
            <person name="Piegu B."/>
            <person name="Rivals E."/>
            <person name="Schackwitz W."/>
            <person name="Van de Peer Y."/>
            <person name="Piganeau G."/>
        </authorList>
    </citation>
    <scope>NUCLEOTIDE SEQUENCE</scope>
    <source>
        <strain evidence="2">RCC4221</strain>
    </source>
</reference>
<reference evidence="2 4" key="1">
    <citation type="journal article" date="2006" name="Proc. Natl. Acad. Sci. U.S.A.">
        <title>Genome analysis of the smallest free-living eukaryote Ostreococcus tauri unveils many unique features.</title>
        <authorList>
            <person name="Derelle E."/>
            <person name="Ferraz C."/>
            <person name="Rombauts S."/>
            <person name="Rouze P."/>
            <person name="Worden A.Z."/>
            <person name="Robbens S."/>
            <person name="Partensky F."/>
            <person name="Degroeve S."/>
            <person name="Echeynie S."/>
            <person name="Cooke R."/>
            <person name="Saeys Y."/>
            <person name="Wuyts J."/>
            <person name="Jabbari K."/>
            <person name="Bowler C."/>
            <person name="Panaud O."/>
            <person name="Piegu B."/>
            <person name="Ball S.G."/>
            <person name="Ral J.-P."/>
            <person name="Bouget F.-Y."/>
            <person name="Piganeau G."/>
            <person name="De Baets B."/>
            <person name="Picard A."/>
            <person name="Delseny M."/>
            <person name="Demaille J."/>
            <person name="Van de Peer Y."/>
            <person name="Moreau H."/>
        </authorList>
    </citation>
    <scope>NUCLEOTIDE SEQUENCE [LARGE SCALE GENOMIC DNA]</scope>
    <source>
        <strain evidence="2 4">OTTH0595</strain>
    </source>
</reference>
<protein>
    <submittedName>
        <fullName evidence="2">Armadillo-type fold</fullName>
    </submittedName>
    <submittedName>
        <fullName evidence="3">CGI-66 protein</fullName>
    </submittedName>
</protein>
<name>Q01CQ5_OSTTA</name>
<sequence>MFKRARTPEELATKCTDALDKLRRDRANEEQLERVRKYLTEMRTILLSPDVSTQSRALVKAASKVSLATQLVEHLRNLPFETRKDAATVFNCLIRTEVDGQEVVVEELSDSPELLEVIATGYEVTDAALTYGAILRDLCRNQTLVRKILYAESFWKLFEYMQLQTFEIASDAMATFREALTRHKDIAAEFLMANYDRFFKEYTELLEKGNYVTRRQSLKLLGELLLDSANVQVMLKYVAEVENMCFMMNLLRDESKSIQFEAFHIFKVFVANPEKPAMVSTILTKNKAKLITYLQDFQTTREDESFHSERTMLLELLADLPDAE</sequence>
<evidence type="ECO:0000313" key="4">
    <source>
        <dbReference type="Proteomes" id="UP000009170"/>
    </source>
</evidence>
<dbReference type="EMBL" id="KZ155826">
    <property type="protein sequence ID" value="OUS43851.1"/>
    <property type="molecule type" value="Genomic_DNA"/>
</dbReference>
<dbReference type="OMA" id="DFFCFFR"/>
<dbReference type="Proteomes" id="UP000195557">
    <property type="component" value="Unassembled WGS sequence"/>
</dbReference>
<dbReference type="GO" id="GO:0035556">
    <property type="term" value="P:intracellular signal transduction"/>
    <property type="evidence" value="ECO:0007669"/>
    <property type="project" value="TreeGrafter"/>
</dbReference>
<dbReference type="EMBL" id="CAID01000003">
    <property type="protein sequence ID" value="CAL52898.1"/>
    <property type="molecule type" value="Genomic_DNA"/>
</dbReference>
<dbReference type="SUPFAM" id="SSF48371">
    <property type="entry name" value="ARM repeat"/>
    <property type="match status" value="1"/>
</dbReference>
<comment type="similarity">
    <text evidence="1">Belongs to the Mo25 family.</text>
</comment>
<gene>
    <name evidence="3" type="ORF">BE221DRAFT_199903</name>
    <name evidence="2" type="ORF">OT_ostta03g02450</name>
</gene>
<accession>Q01CQ5</accession>
<accession>A0A1Y5I329</accession>
<dbReference type="Gene3D" id="1.25.10.10">
    <property type="entry name" value="Leucine-rich Repeat Variant"/>
    <property type="match status" value="1"/>
</dbReference>
<dbReference type="InterPro" id="IPR011989">
    <property type="entry name" value="ARM-like"/>
</dbReference>
<dbReference type="PANTHER" id="PTHR10182:SF3">
    <property type="entry name" value="PROTEIN MO25"/>
    <property type="match status" value="1"/>
</dbReference>
<dbReference type="STRING" id="70448.Q01CQ5"/>
<proteinExistence type="inferred from homology"/>
<organism evidence="2 4">
    <name type="scientific">Ostreococcus tauri</name>
    <name type="common">Marine green alga</name>
    <dbReference type="NCBI Taxonomy" id="70448"/>
    <lineage>
        <taxon>Eukaryota</taxon>
        <taxon>Viridiplantae</taxon>
        <taxon>Chlorophyta</taxon>
        <taxon>Mamiellophyceae</taxon>
        <taxon>Mamiellales</taxon>
        <taxon>Bathycoccaceae</taxon>
        <taxon>Ostreococcus</taxon>
    </lineage>
</organism>
<dbReference type="FunCoup" id="Q01CQ5">
    <property type="interactions" value="1840"/>
</dbReference>